<dbReference type="FunFam" id="2.60.40.10:FF:001145">
    <property type="entry name" value="Jitterbug, isoform I"/>
    <property type="match status" value="1"/>
</dbReference>
<feature type="repeat" description="Filamin" evidence="3">
    <location>
        <begin position="2187"/>
        <end position="2280"/>
    </location>
</feature>
<evidence type="ECO:0000313" key="5">
    <source>
        <dbReference type="Proteomes" id="UP000887540"/>
    </source>
</evidence>
<feature type="repeat" description="Filamin" evidence="3">
    <location>
        <begin position="2281"/>
        <end position="2377"/>
    </location>
</feature>
<feature type="region of interest" description="Disordered" evidence="4">
    <location>
        <begin position="258"/>
        <end position="305"/>
    </location>
</feature>
<dbReference type="InterPro" id="IPR014756">
    <property type="entry name" value="Ig_E-set"/>
</dbReference>
<feature type="compositionally biased region" description="Basic and acidic residues" evidence="4">
    <location>
        <begin position="381"/>
        <end position="410"/>
    </location>
</feature>
<dbReference type="SMART" id="SM00557">
    <property type="entry name" value="IG_FLMN"/>
    <property type="match status" value="17"/>
</dbReference>
<dbReference type="WBParaSite" id="ACRNAN_Path_1135.g4384.t1">
    <property type="protein sequence ID" value="ACRNAN_Path_1135.g4384.t1"/>
    <property type="gene ID" value="ACRNAN_Path_1135.g4384"/>
</dbReference>
<feature type="compositionally biased region" description="Basic and acidic residues" evidence="4">
    <location>
        <begin position="471"/>
        <end position="497"/>
    </location>
</feature>
<proteinExistence type="inferred from homology"/>
<feature type="repeat" description="Filamin" evidence="3">
    <location>
        <begin position="1688"/>
        <end position="1783"/>
    </location>
</feature>
<feature type="region of interest" description="Disordered" evidence="4">
    <location>
        <begin position="97"/>
        <end position="204"/>
    </location>
</feature>
<comment type="similarity">
    <text evidence="1">Belongs to the filamin family.</text>
</comment>
<name>A0A914BW30_9BILA</name>
<organism evidence="5 6">
    <name type="scientific">Acrobeloides nanus</name>
    <dbReference type="NCBI Taxonomy" id="290746"/>
    <lineage>
        <taxon>Eukaryota</taxon>
        <taxon>Metazoa</taxon>
        <taxon>Ecdysozoa</taxon>
        <taxon>Nematoda</taxon>
        <taxon>Chromadorea</taxon>
        <taxon>Rhabditida</taxon>
        <taxon>Tylenchina</taxon>
        <taxon>Cephalobomorpha</taxon>
        <taxon>Cephaloboidea</taxon>
        <taxon>Cephalobidae</taxon>
        <taxon>Acrobeloides</taxon>
    </lineage>
</organism>
<dbReference type="InterPro" id="IPR013783">
    <property type="entry name" value="Ig-like_fold"/>
</dbReference>
<feature type="region of interest" description="Disordered" evidence="4">
    <location>
        <begin position="471"/>
        <end position="543"/>
    </location>
</feature>
<feature type="repeat" description="Filamin" evidence="3">
    <location>
        <begin position="1105"/>
        <end position="1204"/>
    </location>
</feature>
<feature type="compositionally biased region" description="Polar residues" evidence="4">
    <location>
        <begin position="653"/>
        <end position="663"/>
    </location>
</feature>
<feature type="repeat" description="Filamin" evidence="3">
    <location>
        <begin position="1964"/>
        <end position="2065"/>
    </location>
</feature>
<feature type="repeat" description="Filamin" evidence="3">
    <location>
        <begin position="1781"/>
        <end position="1874"/>
    </location>
</feature>
<feature type="region of interest" description="Disordered" evidence="4">
    <location>
        <begin position="214"/>
        <end position="233"/>
    </location>
</feature>
<dbReference type="SUPFAM" id="SSF81296">
    <property type="entry name" value="E set domains"/>
    <property type="match status" value="17"/>
</dbReference>
<evidence type="ECO:0000256" key="3">
    <source>
        <dbReference type="PROSITE-ProRule" id="PRU00087"/>
    </source>
</evidence>
<feature type="region of interest" description="Disordered" evidence="4">
    <location>
        <begin position="886"/>
        <end position="935"/>
    </location>
</feature>
<feature type="compositionally biased region" description="Basic and acidic residues" evidence="4">
    <location>
        <begin position="570"/>
        <end position="600"/>
    </location>
</feature>
<evidence type="ECO:0000256" key="1">
    <source>
        <dbReference type="ARBA" id="ARBA00009238"/>
    </source>
</evidence>
<feature type="repeat" description="Filamin" evidence="3">
    <location>
        <begin position="1872"/>
        <end position="1966"/>
    </location>
</feature>
<dbReference type="PROSITE" id="PS50194">
    <property type="entry name" value="FILAMIN_REPEAT"/>
    <property type="match status" value="17"/>
</dbReference>
<keyword evidence="2" id="KW-0677">Repeat</keyword>
<feature type="compositionally biased region" description="Basic and acidic residues" evidence="4">
    <location>
        <begin position="617"/>
        <end position="636"/>
    </location>
</feature>
<reference evidence="6" key="1">
    <citation type="submission" date="2022-11" db="UniProtKB">
        <authorList>
            <consortium name="WormBaseParasite"/>
        </authorList>
    </citation>
    <scope>IDENTIFICATION</scope>
</reference>
<dbReference type="Pfam" id="PF00630">
    <property type="entry name" value="Filamin"/>
    <property type="match status" value="15"/>
</dbReference>
<feature type="repeat" description="Filamin" evidence="3">
    <location>
        <begin position="1512"/>
        <end position="1600"/>
    </location>
</feature>
<feature type="region of interest" description="Disordered" evidence="4">
    <location>
        <begin position="570"/>
        <end position="672"/>
    </location>
</feature>
<accession>A0A914BW30</accession>
<feature type="compositionally biased region" description="Basic and acidic residues" evidence="4">
    <location>
        <begin position="178"/>
        <end position="204"/>
    </location>
</feature>
<feature type="compositionally biased region" description="Low complexity" evidence="4">
    <location>
        <begin position="139"/>
        <end position="149"/>
    </location>
</feature>
<dbReference type="PANTHER" id="PTHR38537">
    <property type="entry name" value="JITTERBUG, ISOFORM N"/>
    <property type="match status" value="1"/>
</dbReference>
<evidence type="ECO:0000313" key="6">
    <source>
        <dbReference type="WBParaSite" id="ACRNAN_Path_1135.g4384.t1"/>
    </source>
</evidence>
<keyword evidence="5" id="KW-1185">Reference proteome</keyword>
<feature type="repeat" description="Filamin" evidence="3">
    <location>
        <begin position="789"/>
        <end position="873"/>
    </location>
</feature>
<dbReference type="InterPro" id="IPR001298">
    <property type="entry name" value="Filamin/ABP280_rpt"/>
</dbReference>
<feature type="compositionally biased region" description="Basic and acidic residues" evidence="4">
    <location>
        <begin position="264"/>
        <end position="274"/>
    </location>
</feature>
<dbReference type="InterPro" id="IPR044801">
    <property type="entry name" value="Filamin"/>
</dbReference>
<evidence type="ECO:0000256" key="2">
    <source>
        <dbReference type="ARBA" id="ARBA00022737"/>
    </source>
</evidence>
<feature type="compositionally biased region" description="Basic and acidic residues" evidence="4">
    <location>
        <begin position="890"/>
        <end position="931"/>
    </location>
</feature>
<feature type="compositionally biased region" description="Basic and acidic residues" evidence="4">
    <location>
        <begin position="516"/>
        <end position="539"/>
    </location>
</feature>
<dbReference type="InterPro" id="IPR017868">
    <property type="entry name" value="Filamin/ABP280_repeat-like"/>
</dbReference>
<dbReference type="GO" id="GO:0030036">
    <property type="term" value="P:actin cytoskeleton organization"/>
    <property type="evidence" value="ECO:0007669"/>
    <property type="project" value="InterPro"/>
</dbReference>
<feature type="repeat" description="Filamin" evidence="3">
    <location>
        <begin position="1610"/>
        <end position="1690"/>
    </location>
</feature>
<dbReference type="PANTHER" id="PTHR38537:SF16">
    <property type="entry name" value="CALPONIN-HOMOLOGY (CH) DOMAIN-CONTAINING PROTEIN"/>
    <property type="match status" value="1"/>
</dbReference>
<feature type="repeat" description="Filamin" evidence="3">
    <location>
        <begin position="1030"/>
        <end position="1106"/>
    </location>
</feature>
<feature type="repeat" description="Filamin" evidence="3">
    <location>
        <begin position="23"/>
        <end position="86"/>
    </location>
</feature>
<protein>
    <submittedName>
        <fullName evidence="6">Uncharacterized protein</fullName>
    </submittedName>
</protein>
<dbReference type="Gene3D" id="2.60.40.10">
    <property type="entry name" value="Immunoglobulins"/>
    <property type="match status" value="17"/>
</dbReference>
<feature type="repeat" description="Filamin" evidence="3">
    <location>
        <begin position="1317"/>
        <end position="1408"/>
    </location>
</feature>
<feature type="region of interest" description="Disordered" evidence="4">
    <location>
        <begin position="345"/>
        <end position="425"/>
    </location>
</feature>
<feature type="repeat" description="Filamin" evidence="3">
    <location>
        <begin position="943"/>
        <end position="1019"/>
    </location>
</feature>
<feature type="repeat" description="Filamin" evidence="3">
    <location>
        <begin position="667"/>
        <end position="780"/>
    </location>
</feature>
<dbReference type="Proteomes" id="UP000887540">
    <property type="component" value="Unplaced"/>
</dbReference>
<feature type="compositionally biased region" description="Polar residues" evidence="4">
    <location>
        <begin position="287"/>
        <end position="302"/>
    </location>
</feature>
<evidence type="ECO:0000256" key="4">
    <source>
        <dbReference type="SAM" id="MobiDB-lite"/>
    </source>
</evidence>
<sequence length="2468" mass="271912">MSTWEFNNQDRKYISQLYVIPAVDAVEAGKGQLEISVNQGKVPNNVQMQGAGRCLVTFIPQHPGTYVIDVTFNGHQVHGCPIRVEVHTKQVGKQVTAPFSPTSIIPTGGAGIAGSPPPRPASSDRSYQTSPIGPPRVDTSYSVTSTSSSRNIESPRSPTLLRHIRRPSSEQHSPQPTYREDQYPRSARLIREHVSPPPEKRERTEVGFTVAQYGEPRTGSPVRGASISPRAPDQSIPQRYFEESDLRGKNDVGVIKTTYAQPRRPYETDEREPLPRATDSGFADVSHGSTSYDRFSPQSASTPKPHKYFEAERHADPEQTRFELHRTREVNLYKEHDGTTHTRTADISTFATSGPDVRQESGMDYTSTSKTIPPTRFQPIDTRDVAEEKRYYERRDSPPRRYESPERYERPPSPPRFPPHVETSRKEEAHVTVPIKKSHELQETPLEGLAWSSAQYMRDRVPEEIQPTSLTDHRKTEVTHTPSERQHYKEYDTHEIEQPPELPKTAPPVEDQWQARPRETHEVTTEIYDRQEPHDKLTKASELQEAPLDEYAWRTAHYMRVKEEDDKILEKHGYGAAESRDQPDHALERRSSLGERHEAVEQFPSDISALTPKTRKKLFEHNIQRAPDLKEDERYTSESAVDIGEDRTPEPGSKQSSKPTTPKLSLKFGKDKKAAAEGGGGFEFGKSKFTSKHEVVKRGKDVEVKVDSLKLGKEDQLKVVVMPPSSRGREQLSPAEVPNKVKKSRNNYEISFKPTEVGTHKVMVFVNDEPHPLAPFPIRVYDAAEIIVGDIVKESIINDIVEFTVDAGRAGFGNLEMAIKDSDSVIIPSNVSQLESGSAKFLVTFQPTSLGTHTVNITFNKEVLKGSPFEVNIVENLTPAAAVVDAATTDSKKAGKEKSKDKEKKEKKEKEKKEKEKLAAEKLSQAKEKSSHKLQVNKIPSLSRVDKPASLLINLPPGESGVIDATVVDPNKRSLPVDVFDEEPNVKRVEFTPSRVGDHEITVKFAGKEVSGSPFTCRAYDPAKINVGPIPNGVLNKPVHFVVDASEAGVGNLEVAVNEGRIPSMAHALGNHKYDISFVPRDNIDHSISVRFNNEPVTGSPFLSRLVASSVQVAASGLGLERVAVNKPVEFYIVVDAADQRNIATPQVEIIDPRGAQLPQKISRDPHDPTQFIVEYTPVVVGNHQIDIRHENELIPGSPFTSKAFDASQAVLTLAEAAQVGKPCTFTIDAAKAGAGNMEIIVSVENRNVPNFVQAEGQAKFKVSFTPQEAKDHMISVKFNGIPIPGSPMRCPVPSGPVGSPTPISSIQTTALGAMHERAKSSEEIRLVGDLATAQVGKPKGFSIDAPKRNTECNVIVTGPNKKRVPVELVRVDEGFDVEFLPKLKGEYEIDILLDGKSLSVCPIICRATDKVAISEFVNIPERVTCGEKINFDVNLGRIAKKDEIRVEVCGEDGTLVPIQTNTDRNAGVVHVSCTIAQAGDYFVDVFRNHSSVGERINFTATPPTGAGIDDGSGIRFAYFPSKALVDRPAHFELEIQNGLENEIHLEILDAERNSVPVSLTRLENSVFVADWLPKSEGPHVVTVKMNRRAIAGTPLTVNVLDLSAVRVIGLRNDSVGVQQRFNLDWSNSGGSNVTVSISHEDGEPIKYTLKKVKHGLHVCTFTPKRPGAYLIDVYVDEIALPECPYECYISDVGAVRARGDALYRAQRGKTARFEVSLGNSTGRGDLDVLVTDSLRGPLPVRCYKQHDDSYWVEFTPEQVGAHNIEVTFAEVPVAGSPFKCEVVDPKRVTIRGGDDPLILRQIANITINRRLAGSGELAIELTDPQGIPLKVDQIKTSIGDDNISFLPVKLGPHKLNLKLAGFQVPGTPKTITVEEQGRPSLYGAALDYAVERDQQASMIFDPKKLKGGIKIDVRGPDGEKVRYATNKRPDGSSEISFRPVQVGIYKVNVDFNNKPIHGSPFPVSVIDSKKVLVNDENVGADGALRLTLNQRNYIDIDTTAAGPGKLRGEIRDSEGELLSDAITVENLGYGKHRVIVTPKQSGSYKIYLYWAEQVVPNAYPLLAIAGSHERSREPFSAHDRLQQAQTSRDLVTGDDLKRVVLRGDGLKRAMIREQAEFTIDASEAPKGKISAQLIGEKADIPVRLTHLGNRVYKGVYIPLVGGVYDLEVLLDEQHVNGSPTKVEVQSVTSAAELINVDAKTLKIGIINEEVKTIIDTRKAGPGQLSAQCVGPTKLAYCELYDHRDGTYLLSVRPTELGKHTLVIKYSNEHVPGSPFVFNVSNPPDPTKVKVYGPGIEHGILHSFKSNFIVETTGAGAGQLTVRVRGPKAAFNVEMQRDRNHDRTIHCKYEPREPGDYQVEVKWHGQHVPGSPFLVMIVDTEQELQRFLAGEAPSPQPATPFIPPGWVGPPPPPPPMIASPYPIPLGAPPPHAIMAAGGRRAMPIRGPPPPAMMTAASYGKPSRQHREF</sequence>
<feature type="repeat" description="Filamin" evidence="3">
    <location>
        <begin position="2092"/>
        <end position="2185"/>
    </location>
</feature>
<feature type="repeat" description="Filamin" evidence="3">
    <location>
        <begin position="1214"/>
        <end position="1293"/>
    </location>
</feature>
<dbReference type="GO" id="GO:0051015">
    <property type="term" value="F:actin filament binding"/>
    <property type="evidence" value="ECO:0007669"/>
    <property type="project" value="InterPro"/>
</dbReference>